<protein>
    <submittedName>
        <fullName evidence="1">Uncharacterized protein</fullName>
    </submittedName>
</protein>
<organism evidence="1">
    <name type="scientific">bioreactor metagenome</name>
    <dbReference type="NCBI Taxonomy" id="1076179"/>
    <lineage>
        <taxon>unclassified sequences</taxon>
        <taxon>metagenomes</taxon>
        <taxon>ecological metagenomes</taxon>
    </lineage>
</organism>
<dbReference type="AlphaFoldDB" id="A0A645II12"/>
<proteinExistence type="predicted"/>
<reference evidence="1" key="1">
    <citation type="submission" date="2019-08" db="EMBL/GenBank/DDBJ databases">
        <authorList>
            <person name="Kucharzyk K."/>
            <person name="Murdoch R.W."/>
            <person name="Higgins S."/>
            <person name="Loffler F."/>
        </authorList>
    </citation>
    <scope>NUCLEOTIDE SEQUENCE</scope>
</reference>
<dbReference type="EMBL" id="VSSQ01115529">
    <property type="protein sequence ID" value="MPN50925.1"/>
    <property type="molecule type" value="Genomic_DNA"/>
</dbReference>
<comment type="caution">
    <text evidence="1">The sequence shown here is derived from an EMBL/GenBank/DDBJ whole genome shotgun (WGS) entry which is preliminary data.</text>
</comment>
<gene>
    <name evidence="1" type="ORF">SDC9_198565</name>
</gene>
<evidence type="ECO:0000313" key="1">
    <source>
        <dbReference type="EMBL" id="MPN50925.1"/>
    </source>
</evidence>
<name>A0A645II12_9ZZZZ</name>
<sequence>MCKFIHCFASLFDKEDANTHRSTDDSTGNYVNTKNNIQAKTCAGNITDIKSKTAHDDQSCYKMTKARQNHVGNILTTFPRNTNNAPDIELSTNIKNNG</sequence>
<accession>A0A645II12</accession>